<organism evidence="6 7">
    <name type="scientific">Kitasatospora griseola</name>
    <name type="common">Streptomyces griseolosporeus</name>
    <dbReference type="NCBI Taxonomy" id="2064"/>
    <lineage>
        <taxon>Bacteria</taxon>
        <taxon>Bacillati</taxon>
        <taxon>Actinomycetota</taxon>
        <taxon>Actinomycetes</taxon>
        <taxon>Kitasatosporales</taxon>
        <taxon>Streptomycetaceae</taxon>
        <taxon>Kitasatospora</taxon>
    </lineage>
</organism>
<accession>A0A0D0P519</accession>
<proteinExistence type="predicted"/>
<dbReference type="PANTHER" id="PTHR30154">
    <property type="entry name" value="LEUCINE-RESPONSIVE REGULATORY PROTEIN"/>
    <property type="match status" value="1"/>
</dbReference>
<dbReference type="Gene3D" id="3.30.70.920">
    <property type="match status" value="1"/>
</dbReference>
<evidence type="ECO:0000313" key="7">
    <source>
        <dbReference type="Proteomes" id="UP000032066"/>
    </source>
</evidence>
<dbReference type="AlphaFoldDB" id="A0A0D0P519"/>
<evidence type="ECO:0000256" key="2">
    <source>
        <dbReference type="ARBA" id="ARBA00023125"/>
    </source>
</evidence>
<keyword evidence="3" id="KW-0804">Transcription</keyword>
<keyword evidence="1" id="KW-0805">Transcription regulation</keyword>
<dbReference type="Gene3D" id="1.10.10.10">
    <property type="entry name" value="Winged helix-like DNA-binding domain superfamily/Winged helix DNA-binding domain"/>
    <property type="match status" value="2"/>
</dbReference>
<feature type="domain" description="HTH asnC-type" evidence="5">
    <location>
        <begin position="19"/>
        <end position="57"/>
    </location>
</feature>
<dbReference type="PATRIC" id="fig|2064.6.peg.885"/>
<dbReference type="InterPro" id="IPR011008">
    <property type="entry name" value="Dimeric_a/b-barrel"/>
</dbReference>
<evidence type="ECO:0000256" key="3">
    <source>
        <dbReference type="ARBA" id="ARBA00023163"/>
    </source>
</evidence>
<feature type="domain" description="HTH asnC-type" evidence="5">
    <location>
        <begin position="193"/>
        <end position="229"/>
    </location>
</feature>
<evidence type="ECO:0000256" key="1">
    <source>
        <dbReference type="ARBA" id="ARBA00023015"/>
    </source>
</evidence>
<keyword evidence="7" id="KW-1185">Reference proteome</keyword>
<dbReference type="GO" id="GO:0005829">
    <property type="term" value="C:cytosol"/>
    <property type="evidence" value="ECO:0007669"/>
    <property type="project" value="TreeGrafter"/>
</dbReference>
<dbReference type="InterPro" id="IPR000485">
    <property type="entry name" value="AsnC-type_HTH_dom"/>
</dbReference>
<dbReference type="OrthoDB" id="4050641at2"/>
<reference evidence="6 7" key="1">
    <citation type="submission" date="2015-02" db="EMBL/GenBank/DDBJ databases">
        <title>Draft genome sequence of Kitasatospora griseola MF730-N6, a bafilomycin, terpentecin and satosporin producer.</title>
        <authorList>
            <person name="Arens J.C."/>
            <person name="Haltli B."/>
            <person name="Kerr R.G."/>
        </authorList>
    </citation>
    <scope>NUCLEOTIDE SEQUENCE [LARGE SCALE GENOMIC DNA]</scope>
    <source>
        <strain evidence="6 7">MF730-N6</strain>
    </source>
</reference>
<sequence>MQDSGAPAHAPGADVQFTEQDLALVDALQSAPRAPWSAVGRALGIDATTAARRWERLTAGGLAWVTAYDSARNGAVGFVEVSSEPGAHQAVSAQACALPWVFSVDETSGEFDLLLSVGAFRPADLGRAVHRAVGGLPGVRAMRMQMGVTLFGEGGDWRIRAMEPAGRAGLGAPGVPSRTPYAVRTGTRGAAPDEAILTALSSDGRLGYAALAAATGLSEHVARRGVQRMLRDGDLRLRCDFAHPLAGLRTTAVYRMASPHRLLAQTGQGLTRLSQVRLCASVTGPHNLLVQVLLHSLSDLDQFEAQLAASFPTLDIKDRTIVLHTPKRMGWLLDDHGRAVGRVPLTPPTDHPAP</sequence>
<dbReference type="InterPro" id="IPR019887">
    <property type="entry name" value="Tscrpt_reg_AsnC/Lrp_C"/>
</dbReference>
<dbReference type="RefSeq" id="WP_043908007.1">
    <property type="nucleotide sequence ID" value="NZ_JXZB01000001.1"/>
</dbReference>
<dbReference type="STRING" id="2064.TR51_03955"/>
<evidence type="ECO:0000313" key="6">
    <source>
        <dbReference type="EMBL" id="KIQ66671.1"/>
    </source>
</evidence>
<dbReference type="InterPro" id="IPR019888">
    <property type="entry name" value="Tscrpt_reg_AsnC-like"/>
</dbReference>
<dbReference type="EMBL" id="JXZB01000001">
    <property type="protein sequence ID" value="KIQ66671.1"/>
    <property type="molecule type" value="Genomic_DNA"/>
</dbReference>
<evidence type="ECO:0000259" key="4">
    <source>
        <dbReference type="Pfam" id="PF01037"/>
    </source>
</evidence>
<evidence type="ECO:0000259" key="5">
    <source>
        <dbReference type="Pfam" id="PF13404"/>
    </source>
</evidence>
<feature type="domain" description="Transcription regulator AsnC/Lrp ligand binding" evidence="4">
    <location>
        <begin position="79"/>
        <end position="143"/>
    </location>
</feature>
<gene>
    <name evidence="6" type="ORF">TR51_03955</name>
</gene>
<dbReference type="Pfam" id="PF01037">
    <property type="entry name" value="AsnC_trans_reg"/>
    <property type="match status" value="1"/>
</dbReference>
<dbReference type="Proteomes" id="UP000032066">
    <property type="component" value="Unassembled WGS sequence"/>
</dbReference>
<dbReference type="GO" id="GO:0043200">
    <property type="term" value="P:response to amino acid"/>
    <property type="evidence" value="ECO:0007669"/>
    <property type="project" value="TreeGrafter"/>
</dbReference>
<dbReference type="PANTHER" id="PTHR30154:SF34">
    <property type="entry name" value="TRANSCRIPTIONAL REGULATOR AZLB"/>
    <property type="match status" value="1"/>
</dbReference>
<protein>
    <submittedName>
        <fullName evidence="6">AsnC family transcriptional regulator</fullName>
    </submittedName>
</protein>
<dbReference type="InterPro" id="IPR036388">
    <property type="entry name" value="WH-like_DNA-bd_sf"/>
</dbReference>
<dbReference type="Pfam" id="PF13404">
    <property type="entry name" value="HTH_AsnC-type"/>
    <property type="match status" value="2"/>
</dbReference>
<dbReference type="SUPFAM" id="SSF54909">
    <property type="entry name" value="Dimeric alpha+beta barrel"/>
    <property type="match status" value="2"/>
</dbReference>
<dbReference type="SMART" id="SM00344">
    <property type="entry name" value="HTH_ASNC"/>
    <property type="match status" value="1"/>
</dbReference>
<keyword evidence="2" id="KW-0238">DNA-binding</keyword>
<dbReference type="GO" id="GO:0043565">
    <property type="term" value="F:sequence-specific DNA binding"/>
    <property type="evidence" value="ECO:0007669"/>
    <property type="project" value="InterPro"/>
</dbReference>
<comment type="caution">
    <text evidence="6">The sequence shown here is derived from an EMBL/GenBank/DDBJ whole genome shotgun (WGS) entry which is preliminary data.</text>
</comment>
<name>A0A0D0P519_KITGR</name>